<name>A0ABP8S0Z6_9PSEU</name>
<dbReference type="PROSITE" id="PS51257">
    <property type="entry name" value="PROKAR_LIPOPROTEIN"/>
    <property type="match status" value="1"/>
</dbReference>
<dbReference type="PANTHER" id="PTHR10900:SF77">
    <property type="entry name" value="FI19380P1"/>
    <property type="match status" value="1"/>
</dbReference>
<dbReference type="SMART" id="SM00554">
    <property type="entry name" value="FAS1"/>
    <property type="match status" value="1"/>
</dbReference>
<keyword evidence="2" id="KW-0732">Signal</keyword>
<evidence type="ECO:0000256" key="2">
    <source>
        <dbReference type="SAM" id="SignalP"/>
    </source>
</evidence>
<keyword evidence="5" id="KW-1185">Reference proteome</keyword>
<feature type="region of interest" description="Disordered" evidence="1">
    <location>
        <begin position="65"/>
        <end position="85"/>
    </location>
</feature>
<sequence>MRKPFRLAAAASIAALTVTLAACGSSESAAPAAAPSAAPMSAPMSAPMAAGGDGVTTNADVFGPACSKLPQGQEPGSLNAMGPQPVATAASTNPLLTTLVTAVGKVPGLADTLNQQKAITVFAPYNDAFAAVQQKVGDQAFNSLLANQQQLGGLLSYHVVPKRYDAAGLVAAGKTTELAGGDLTIGGTADAPTVTDGQGNTANILCGNIPTSNATVFVIDKVLMPKA</sequence>
<dbReference type="PROSITE" id="PS50213">
    <property type="entry name" value="FAS1"/>
    <property type="match status" value="1"/>
</dbReference>
<reference evidence="5" key="1">
    <citation type="journal article" date="2019" name="Int. J. Syst. Evol. Microbiol.">
        <title>The Global Catalogue of Microorganisms (GCM) 10K type strain sequencing project: providing services to taxonomists for standard genome sequencing and annotation.</title>
        <authorList>
            <consortium name="The Broad Institute Genomics Platform"/>
            <consortium name="The Broad Institute Genome Sequencing Center for Infectious Disease"/>
            <person name="Wu L."/>
            <person name="Ma J."/>
        </authorList>
    </citation>
    <scope>NUCLEOTIDE SEQUENCE [LARGE SCALE GENOMIC DNA]</scope>
    <source>
        <strain evidence="5">JCM 17906</strain>
    </source>
</reference>
<evidence type="ECO:0000256" key="1">
    <source>
        <dbReference type="SAM" id="MobiDB-lite"/>
    </source>
</evidence>
<feature type="chain" id="PRO_5045749097" evidence="2">
    <location>
        <begin position="22"/>
        <end position="227"/>
    </location>
</feature>
<dbReference type="InterPro" id="IPR050904">
    <property type="entry name" value="Adhesion/Biosynth-related"/>
</dbReference>
<dbReference type="InterPro" id="IPR000782">
    <property type="entry name" value="FAS1_domain"/>
</dbReference>
<protein>
    <submittedName>
        <fullName evidence="4">Fasciclin domain-containing protein</fullName>
    </submittedName>
</protein>
<feature type="signal peptide" evidence="2">
    <location>
        <begin position="1"/>
        <end position="21"/>
    </location>
</feature>
<organism evidence="4 5">
    <name type="scientific">Pseudonocardia xishanensis</name>
    <dbReference type="NCBI Taxonomy" id="630995"/>
    <lineage>
        <taxon>Bacteria</taxon>
        <taxon>Bacillati</taxon>
        <taxon>Actinomycetota</taxon>
        <taxon>Actinomycetes</taxon>
        <taxon>Pseudonocardiales</taxon>
        <taxon>Pseudonocardiaceae</taxon>
        <taxon>Pseudonocardia</taxon>
    </lineage>
</organism>
<dbReference type="Pfam" id="PF02469">
    <property type="entry name" value="Fasciclin"/>
    <property type="match status" value="1"/>
</dbReference>
<dbReference type="InterPro" id="IPR036378">
    <property type="entry name" value="FAS1_dom_sf"/>
</dbReference>
<feature type="domain" description="FAS1" evidence="3">
    <location>
        <begin position="83"/>
        <end position="223"/>
    </location>
</feature>
<evidence type="ECO:0000259" key="3">
    <source>
        <dbReference type="PROSITE" id="PS50213"/>
    </source>
</evidence>
<dbReference type="EMBL" id="BAABGT010000097">
    <property type="protein sequence ID" value="GAA4556391.1"/>
    <property type="molecule type" value="Genomic_DNA"/>
</dbReference>
<dbReference type="PANTHER" id="PTHR10900">
    <property type="entry name" value="PERIOSTIN-RELATED"/>
    <property type="match status" value="1"/>
</dbReference>
<dbReference type="Gene3D" id="2.30.180.10">
    <property type="entry name" value="FAS1 domain"/>
    <property type="match status" value="1"/>
</dbReference>
<dbReference type="Proteomes" id="UP001501598">
    <property type="component" value="Unassembled WGS sequence"/>
</dbReference>
<gene>
    <name evidence="4" type="ORF">GCM10023175_58470</name>
</gene>
<accession>A0ABP8S0Z6</accession>
<proteinExistence type="predicted"/>
<comment type="caution">
    <text evidence="4">The sequence shown here is derived from an EMBL/GenBank/DDBJ whole genome shotgun (WGS) entry which is preliminary data.</text>
</comment>
<evidence type="ECO:0000313" key="4">
    <source>
        <dbReference type="EMBL" id="GAA4556391.1"/>
    </source>
</evidence>
<evidence type="ECO:0000313" key="5">
    <source>
        <dbReference type="Proteomes" id="UP001501598"/>
    </source>
</evidence>
<dbReference type="RefSeq" id="WP_345425680.1">
    <property type="nucleotide sequence ID" value="NZ_BAABGT010000097.1"/>
</dbReference>
<dbReference type="SUPFAM" id="SSF82153">
    <property type="entry name" value="FAS1 domain"/>
    <property type="match status" value="1"/>
</dbReference>